<feature type="repeat" description="TPR" evidence="5">
    <location>
        <begin position="862"/>
        <end position="895"/>
    </location>
</feature>
<dbReference type="PROSITE" id="PS50005">
    <property type="entry name" value="TPR"/>
    <property type="match status" value="1"/>
</dbReference>
<dbReference type="SMART" id="SM01043">
    <property type="entry name" value="BTAD"/>
    <property type="match status" value="1"/>
</dbReference>
<dbReference type="InterPro" id="IPR001867">
    <property type="entry name" value="OmpR/PhoB-type_DNA-bd"/>
</dbReference>
<evidence type="ECO:0000256" key="4">
    <source>
        <dbReference type="ARBA" id="ARBA00023163"/>
    </source>
</evidence>
<name>A0ABQ4EMN3_9ACTN</name>
<dbReference type="Pfam" id="PF03704">
    <property type="entry name" value="BTAD"/>
    <property type="match status" value="1"/>
</dbReference>
<dbReference type="Pfam" id="PF13424">
    <property type="entry name" value="TPR_12"/>
    <property type="match status" value="2"/>
</dbReference>
<dbReference type="InterPro" id="IPR016032">
    <property type="entry name" value="Sig_transdc_resp-reg_C-effctor"/>
</dbReference>
<evidence type="ECO:0000313" key="9">
    <source>
        <dbReference type="EMBL" id="GIG95910.1"/>
    </source>
</evidence>
<protein>
    <submittedName>
        <fullName evidence="9">SARP family transcriptional regulator</fullName>
    </submittedName>
</protein>
<dbReference type="InterPro" id="IPR002182">
    <property type="entry name" value="NB-ARC"/>
</dbReference>
<dbReference type="InterPro" id="IPR005158">
    <property type="entry name" value="BTAD"/>
</dbReference>
<evidence type="ECO:0000256" key="5">
    <source>
        <dbReference type="PROSITE-ProRule" id="PRU00339"/>
    </source>
</evidence>
<dbReference type="RefSeq" id="WP_203857460.1">
    <property type="nucleotide sequence ID" value="NZ_BAAAZQ010000008.1"/>
</dbReference>
<keyword evidence="4" id="KW-0804">Transcription</keyword>
<dbReference type="PROSITE" id="PS51755">
    <property type="entry name" value="OMPR_PHOB"/>
    <property type="match status" value="1"/>
</dbReference>
<dbReference type="Proteomes" id="UP000621500">
    <property type="component" value="Unassembled WGS sequence"/>
</dbReference>
<evidence type="ECO:0000259" key="8">
    <source>
        <dbReference type="PROSITE" id="PS51755"/>
    </source>
</evidence>
<evidence type="ECO:0000256" key="1">
    <source>
        <dbReference type="ARBA" id="ARBA00005820"/>
    </source>
</evidence>
<dbReference type="Gene3D" id="1.25.40.10">
    <property type="entry name" value="Tetratricopeptide repeat domain"/>
    <property type="match status" value="2"/>
</dbReference>
<evidence type="ECO:0000256" key="3">
    <source>
        <dbReference type="ARBA" id="ARBA00023125"/>
    </source>
</evidence>
<dbReference type="PANTHER" id="PTHR35807:SF1">
    <property type="entry name" value="TRANSCRIPTIONAL REGULATOR REDD"/>
    <property type="match status" value="1"/>
</dbReference>
<evidence type="ECO:0000256" key="7">
    <source>
        <dbReference type="SAM" id="MobiDB-lite"/>
    </source>
</evidence>
<sequence length="963" mass="103196">MRWCLLGPVEATVSGRPLAIRRPQHRGLLALLLLNANHVVSVPQIERALWGDRPPASARTQVQVCVSQLRAALRTTDAAHLLAHRAGGYRLTVAAHDLDLAEFTAAVDRARIAARHGRPAEAAGHLRAGLTLWRGPALAGAAGAFVPAAAAELTEQRLAAYEQLAEVELALGRHERLLDTLRPLLADHPLRERLVARYMLALAGSGQQEPALRLYDVTRSRLAEELGIEPCAELASAHLRVLRHEVPAAAPAVPSASPAAGHAPTGVGAPAGAGGAVVPAQLPADVAGFTGRAAPLRQLDALLPEAPAGAGTPAPVVISAIGGTAGVGKTALAVHWAHRVAHRFPDGQLYVNLRGFDLDGRAVAPGEALRDFLDSLRVPPHQVPAEESRQAALYRTLLAGRRMLILLDNARDADQVRALLPGAPGCLVVVTSRDRLVPLLVAEGARPLTLDLLSTAEARQFLGRRIGPARLATEPEAVDEIVERCARLPLALAVVGARAAVHPGFPLAALAGELRDAPDGLAAFDDADPATGVRAVLSWSYRALGAAEARLFRLLGLHPGPDVALPAAASLAGLPVSRVRPLLAGLTRAHLLAEHEPGRYTFHDLLRAYAVELCRRDDADPERAAARHRMYDHYLHSAHAADHLLDPHRLTPRVRLTPTRPDATVQEPAGHAGAMAWFTAEHRVLLAAVAQAATTGFDGHAWRLAAVVTTFLDRQGHWGDLAGAQHLALAAARRQADRTGQAQAHRGLAVAYTWLGRHDEAHRHYQRDLDLYAELDDRAGQAHTHVGISWLLARQGRHRTALEHAERALLLYRATASTVGQAKTLNNIGWLHGRLGDHHRAAACCQAALALHARNDDRRGAALTWDSLGYAHHRLGQHDRAVECYHRALDLHRELGDRYDEGEVLANLGDAHHAAGDCAAARTAWRQALEIYDELQHPDADQLRGRIAEPDRVPAGGTTRASG</sequence>
<organism evidence="9 10">
    <name type="scientific">Plantactinospora mayteni</name>
    <dbReference type="NCBI Taxonomy" id="566021"/>
    <lineage>
        <taxon>Bacteria</taxon>
        <taxon>Bacillati</taxon>
        <taxon>Actinomycetota</taxon>
        <taxon>Actinomycetes</taxon>
        <taxon>Micromonosporales</taxon>
        <taxon>Micromonosporaceae</taxon>
        <taxon>Plantactinospora</taxon>
    </lineage>
</organism>
<dbReference type="PRINTS" id="PR00364">
    <property type="entry name" value="DISEASERSIST"/>
</dbReference>
<dbReference type="InterPro" id="IPR036388">
    <property type="entry name" value="WH-like_DNA-bd_sf"/>
</dbReference>
<dbReference type="Pfam" id="PF13374">
    <property type="entry name" value="TPR_10"/>
    <property type="match status" value="1"/>
</dbReference>
<proteinExistence type="inferred from homology"/>
<dbReference type="PANTHER" id="PTHR35807">
    <property type="entry name" value="TRANSCRIPTIONAL REGULATOR REDD-RELATED"/>
    <property type="match status" value="1"/>
</dbReference>
<dbReference type="InterPro" id="IPR027417">
    <property type="entry name" value="P-loop_NTPase"/>
</dbReference>
<accession>A0ABQ4EMN3</accession>
<keyword evidence="2" id="KW-0805">Transcription regulation</keyword>
<evidence type="ECO:0000256" key="2">
    <source>
        <dbReference type="ARBA" id="ARBA00023015"/>
    </source>
</evidence>
<dbReference type="SMART" id="SM00028">
    <property type="entry name" value="TPR"/>
    <property type="match status" value="5"/>
</dbReference>
<dbReference type="Gene3D" id="1.10.10.10">
    <property type="entry name" value="Winged helix-like DNA-binding domain superfamily/Winged helix DNA-binding domain"/>
    <property type="match status" value="1"/>
</dbReference>
<dbReference type="Gene3D" id="3.40.50.300">
    <property type="entry name" value="P-loop containing nucleotide triphosphate hydrolases"/>
    <property type="match status" value="1"/>
</dbReference>
<keyword evidence="5" id="KW-0802">TPR repeat</keyword>
<dbReference type="InterPro" id="IPR051677">
    <property type="entry name" value="AfsR-DnrI-RedD_regulator"/>
</dbReference>
<dbReference type="CDD" id="cd15831">
    <property type="entry name" value="BTAD"/>
    <property type="match status" value="1"/>
</dbReference>
<feature type="region of interest" description="Disordered" evidence="7">
    <location>
        <begin position="941"/>
        <end position="963"/>
    </location>
</feature>
<dbReference type="SUPFAM" id="SSF52540">
    <property type="entry name" value="P-loop containing nucleoside triphosphate hydrolases"/>
    <property type="match status" value="1"/>
</dbReference>
<dbReference type="Pfam" id="PF00486">
    <property type="entry name" value="Trans_reg_C"/>
    <property type="match status" value="1"/>
</dbReference>
<dbReference type="SUPFAM" id="SSF46894">
    <property type="entry name" value="C-terminal effector domain of the bipartite response regulators"/>
    <property type="match status" value="1"/>
</dbReference>
<evidence type="ECO:0000256" key="6">
    <source>
        <dbReference type="PROSITE-ProRule" id="PRU01091"/>
    </source>
</evidence>
<dbReference type="SMART" id="SM00862">
    <property type="entry name" value="Trans_reg_C"/>
    <property type="match status" value="1"/>
</dbReference>
<gene>
    <name evidence="9" type="ORF">Pma05_24830</name>
</gene>
<dbReference type="SUPFAM" id="SSF48452">
    <property type="entry name" value="TPR-like"/>
    <property type="match status" value="2"/>
</dbReference>
<reference evidence="9 10" key="1">
    <citation type="submission" date="2021-01" db="EMBL/GenBank/DDBJ databases">
        <title>Whole genome shotgun sequence of Plantactinospora mayteni NBRC 109088.</title>
        <authorList>
            <person name="Komaki H."/>
            <person name="Tamura T."/>
        </authorList>
    </citation>
    <scope>NUCLEOTIDE SEQUENCE [LARGE SCALE GENOMIC DNA]</scope>
    <source>
        <strain evidence="9 10">NBRC 109088</strain>
    </source>
</reference>
<feature type="DNA-binding region" description="OmpR/PhoB-type" evidence="6">
    <location>
        <begin position="1"/>
        <end position="93"/>
    </location>
</feature>
<keyword evidence="3 6" id="KW-0238">DNA-binding</keyword>
<comment type="similarity">
    <text evidence="1">Belongs to the AfsR/DnrI/RedD regulatory family.</text>
</comment>
<dbReference type="EMBL" id="BONX01000012">
    <property type="protein sequence ID" value="GIG95910.1"/>
    <property type="molecule type" value="Genomic_DNA"/>
</dbReference>
<keyword evidence="10" id="KW-1185">Reference proteome</keyword>
<dbReference type="InterPro" id="IPR011990">
    <property type="entry name" value="TPR-like_helical_dom_sf"/>
</dbReference>
<evidence type="ECO:0000313" key="10">
    <source>
        <dbReference type="Proteomes" id="UP000621500"/>
    </source>
</evidence>
<feature type="compositionally biased region" description="Basic and acidic residues" evidence="7">
    <location>
        <begin position="941"/>
        <end position="952"/>
    </location>
</feature>
<feature type="domain" description="OmpR/PhoB-type" evidence="8">
    <location>
        <begin position="1"/>
        <end position="93"/>
    </location>
</feature>
<comment type="caution">
    <text evidence="9">The sequence shown here is derived from an EMBL/GenBank/DDBJ whole genome shotgun (WGS) entry which is preliminary data.</text>
</comment>
<dbReference type="InterPro" id="IPR019734">
    <property type="entry name" value="TPR_rpt"/>
</dbReference>
<dbReference type="Pfam" id="PF00931">
    <property type="entry name" value="NB-ARC"/>
    <property type="match status" value="1"/>
</dbReference>